<comment type="caution">
    <text evidence="2">The sequence shown here is derived from an EMBL/GenBank/DDBJ whole genome shotgun (WGS) entry which is preliminary data.</text>
</comment>
<organism evidence="2 3">
    <name type="scientific">Lederbergia citri</name>
    <dbReference type="NCBI Taxonomy" id="2833580"/>
    <lineage>
        <taxon>Bacteria</taxon>
        <taxon>Bacillati</taxon>
        <taxon>Bacillota</taxon>
        <taxon>Bacilli</taxon>
        <taxon>Bacillales</taxon>
        <taxon>Bacillaceae</taxon>
        <taxon>Lederbergia</taxon>
    </lineage>
</organism>
<dbReference type="Proteomes" id="UP000681414">
    <property type="component" value="Unassembled WGS sequence"/>
</dbReference>
<keyword evidence="3" id="KW-1185">Reference proteome</keyword>
<name>A0A942YI91_9BACI</name>
<dbReference type="RefSeq" id="WP_213126589.1">
    <property type="nucleotide sequence ID" value="NZ_JAGYPG010000004.1"/>
</dbReference>
<reference evidence="2 3" key="1">
    <citation type="submission" date="2021-05" db="EMBL/GenBank/DDBJ databases">
        <title>Novel Bacillus species.</title>
        <authorList>
            <person name="Liu G."/>
        </authorList>
    </citation>
    <scope>NUCLEOTIDE SEQUENCE [LARGE SCALE GENOMIC DNA]</scope>
    <source>
        <strain evidence="3">FJAT-49780</strain>
    </source>
</reference>
<evidence type="ECO:0000256" key="1">
    <source>
        <dbReference type="SAM" id="Phobius"/>
    </source>
</evidence>
<keyword evidence="1" id="KW-0812">Transmembrane</keyword>
<protein>
    <recommendedName>
        <fullName evidence="4">Integral inner membrane protein</fullName>
    </recommendedName>
</protein>
<proteinExistence type="predicted"/>
<evidence type="ECO:0000313" key="2">
    <source>
        <dbReference type="EMBL" id="MBS4197357.1"/>
    </source>
</evidence>
<feature type="transmembrane region" description="Helical" evidence="1">
    <location>
        <begin position="80"/>
        <end position="99"/>
    </location>
</feature>
<feature type="transmembrane region" description="Helical" evidence="1">
    <location>
        <begin position="184"/>
        <end position="204"/>
    </location>
</feature>
<dbReference type="EMBL" id="JAGYPG010000004">
    <property type="protein sequence ID" value="MBS4197357.1"/>
    <property type="molecule type" value="Genomic_DNA"/>
</dbReference>
<dbReference type="AlphaFoldDB" id="A0A942YI91"/>
<keyword evidence="1" id="KW-1133">Transmembrane helix</keyword>
<sequence>MERLKSDFLAELSESLANHQEKDSILREYDDHLNEFLNSLSNPVDEHEVQNLLYTTLGTPKEIAAMWKEELSVTPSNMKWLFIAVNILFFGGGAVLTLAHNLFEWNWLTSIWNRLTTFPIIIAFIYLFFWALLGYEIGRGFGHNGKKLLKRTFFLALIPNITLMILTVFQIIPHKWFYPLLTESFIGLCIMFTFLLYPVCLISYKWGKKASI</sequence>
<feature type="transmembrane region" description="Helical" evidence="1">
    <location>
        <begin position="153"/>
        <end position="172"/>
    </location>
</feature>
<gene>
    <name evidence="2" type="ORF">KHA97_20135</name>
</gene>
<keyword evidence="1" id="KW-0472">Membrane</keyword>
<evidence type="ECO:0008006" key="4">
    <source>
        <dbReference type="Google" id="ProtNLM"/>
    </source>
</evidence>
<accession>A0A942YI91</accession>
<feature type="transmembrane region" description="Helical" evidence="1">
    <location>
        <begin position="111"/>
        <end position="133"/>
    </location>
</feature>
<evidence type="ECO:0000313" key="3">
    <source>
        <dbReference type="Proteomes" id="UP000681414"/>
    </source>
</evidence>